<feature type="domain" description="Ketosynthase family 3 (KS3)" evidence="5">
    <location>
        <begin position="9"/>
        <end position="436"/>
    </location>
</feature>
<dbReference type="InterPro" id="IPR020841">
    <property type="entry name" value="PKS_Beta-ketoAc_synthase_dom"/>
</dbReference>
<dbReference type="SUPFAM" id="SSF53901">
    <property type="entry name" value="Thiolase-like"/>
    <property type="match status" value="1"/>
</dbReference>
<dbReference type="Pfam" id="PF08659">
    <property type="entry name" value="KR"/>
    <property type="match status" value="1"/>
</dbReference>
<dbReference type="Pfam" id="PF02801">
    <property type="entry name" value="Ketoacyl-synt_C"/>
    <property type="match status" value="1"/>
</dbReference>
<dbReference type="Gene3D" id="3.40.47.10">
    <property type="match status" value="1"/>
</dbReference>
<dbReference type="InterPro" id="IPR057326">
    <property type="entry name" value="KR_dom"/>
</dbReference>
<dbReference type="CDD" id="cd00833">
    <property type="entry name" value="PKS"/>
    <property type="match status" value="1"/>
</dbReference>
<dbReference type="InterPro" id="IPR020806">
    <property type="entry name" value="PKS_PP-bd"/>
</dbReference>
<dbReference type="RefSeq" id="WP_188591929.1">
    <property type="nucleotide sequence ID" value="NZ_BMFU01000002.1"/>
</dbReference>
<reference evidence="7" key="1">
    <citation type="journal article" date="2019" name="Int. J. Syst. Evol. Microbiol.">
        <title>The Global Catalogue of Microorganisms (GCM) 10K type strain sequencing project: providing services to taxonomists for standard genome sequencing and annotation.</title>
        <authorList>
            <consortium name="The Broad Institute Genomics Platform"/>
            <consortium name="The Broad Institute Genome Sequencing Center for Infectious Disease"/>
            <person name="Wu L."/>
            <person name="Ma J."/>
        </authorList>
    </citation>
    <scope>NUCLEOTIDE SEQUENCE [LARGE SCALE GENOMIC DNA]</scope>
    <source>
        <strain evidence="7">CGMCC 1.12770</strain>
    </source>
</reference>
<dbReference type="PROSITE" id="PS52004">
    <property type="entry name" value="KS3_2"/>
    <property type="match status" value="1"/>
</dbReference>
<dbReference type="SMART" id="SM00823">
    <property type="entry name" value="PKS_PP"/>
    <property type="match status" value="1"/>
</dbReference>
<dbReference type="PROSITE" id="PS50075">
    <property type="entry name" value="CARRIER"/>
    <property type="match status" value="1"/>
</dbReference>
<dbReference type="PROSITE" id="PS00012">
    <property type="entry name" value="PHOSPHOPANTETHEINE"/>
    <property type="match status" value="1"/>
</dbReference>
<dbReference type="SUPFAM" id="SSF47336">
    <property type="entry name" value="ACP-like"/>
    <property type="match status" value="1"/>
</dbReference>
<keyword evidence="7" id="KW-1185">Reference proteome</keyword>
<dbReference type="InterPro" id="IPR006162">
    <property type="entry name" value="Ppantetheine_attach_site"/>
</dbReference>
<dbReference type="PANTHER" id="PTHR43775">
    <property type="entry name" value="FATTY ACID SYNTHASE"/>
    <property type="match status" value="1"/>
</dbReference>
<protein>
    <submittedName>
        <fullName evidence="6">Polyketide synthase</fullName>
    </submittedName>
</protein>
<dbReference type="InterPro" id="IPR014031">
    <property type="entry name" value="Ketoacyl_synth_C"/>
</dbReference>
<dbReference type="Gene3D" id="3.40.50.720">
    <property type="entry name" value="NAD(P)-binding Rossmann-like Domain"/>
    <property type="match status" value="1"/>
</dbReference>
<dbReference type="InterPro" id="IPR049490">
    <property type="entry name" value="C883_1060-like_KR_N"/>
</dbReference>
<dbReference type="InterPro" id="IPR018201">
    <property type="entry name" value="Ketoacyl_synth_AS"/>
</dbReference>
<dbReference type="InterPro" id="IPR016039">
    <property type="entry name" value="Thiolase-like"/>
</dbReference>
<dbReference type="SUPFAM" id="SSF52151">
    <property type="entry name" value="FabD/lysophospholipase-like"/>
    <property type="match status" value="1"/>
</dbReference>
<dbReference type="CDD" id="cd08953">
    <property type="entry name" value="KR_2_SDR_x"/>
    <property type="match status" value="1"/>
</dbReference>
<dbReference type="Gene3D" id="3.40.366.10">
    <property type="entry name" value="Malonyl-Coenzyme A Acyl Carrier Protein, domain 2"/>
    <property type="match status" value="1"/>
</dbReference>
<dbReference type="SMART" id="SM00822">
    <property type="entry name" value="PKS_KR"/>
    <property type="match status" value="1"/>
</dbReference>
<sequence>MSDFEQSYESAIAIIGSTGRFPGAENIQTFWDNIRNGVESVTFHTPEKLMESGVSEDTIKDPNYVNANSMLDNIEYFDSDFFKYTPREAEMMDPQQRIFLEGAWEALENAGYDPETYNGLVGVFGGAALNTYMIINLLSNPDLIKTVGEFQTMIGNDKDFLTTRVSYKLNLKGPSVNVQTACSTSLTSVHMACQSLLNSECDMALAGGVTVKVMQGQGYLYQEGGISSPDGHCRAFDDNSGGTVFGSGMGIVVLKRLEDAIKDGDSIQAIIKGSAINNDGDMKIGYTAPSIDGQAEVIKEALAVADVSAETIGYIETHGTGTALGDPIEIAALTQAFQAETNRKQFCPIGSVKTNIGHLDAAAGIAGLIKTVESLKHKQLAPSLHFNKPNTNIDFGSSPFYVNTNLAEWPKGEEPRRAGVSSFGVGGTNVHVILEEAPLVEPSFDSGKWKLLPLSAKTDAALEEGTDRLLNHLIQEKNINLADAAYTLQIGRHAFEKRRIVVCRGREEAIQALENRDSKRVFTQEISKTEQPVVFMFPGQGAQYVDMGLELYQNESIFRNEVDRCAQILTKYIGFDIRSIIFPHDADVLESAEKLKQTQFTQPALFVIEYSLAKLWMAWGVKPHAMIGHSVGEYVAACLSGVFSLEDALRLITERGKLIQSLSQGSMLAVSLAEEDVIPLLKNNLSIAAINGPELCVVSGETESIQSLQLILEEQNVSATVLRTSHAFHSKMMDPILDSFKSLVREIKKNEPNIPYVSNVTGNWIQSDQATNPEYWAQHLRQTVRFSEGIETLLEDKPVLLEVGPGRTLSVLANMSKMDKHNIIISMRQAKEKKANDMEFLMNAVGKLWLNGVAINWNALYPNEKRYRIPMPSYSFQRQRYWVTPNQVAIANQNEQKLVSKELDRSKWFYTPVWKQSSIHAKVRDTKDEMLLVFSDEYGLHAKAIEQLQTQFKNVITVKAGESFKHDGNQYSINPKNPNDYQLMIQSFDASSMTILHMWGIKVLPETSKCFSDFEKAQELTFNSLLYLAQAFGTSTTDVIRLMVVTNNVQSVLGDDVLYPEASTVTGPVHVIPQEYSNIDCKHIDFSILPEENSRQQRLIAQLVSEIQSSNDDKVVAFRGNYRWKKSFESTPLEKTGFEEKYWRKNGVYLLTGGLGGIGLAIAEKLARTFQAKLILIGRTGLPDKQEWEQYIGIHGDEDRISQRIKKVQKLEELGSDVLTFQADVTDVNQMRSVIAVAEQNFGNINGILHLAGVPGTGLIQLKNLEKAMSVFSPKIKGAFILDELTREKDIDFMILFSSLSAIYGGLGQVDYTAANSFLDAFAHYQYSNKNRKVISINWGQWQFDDWQDEEMPTAIKLHDELKENRQTFGMSFEEGIDALFRTLYAQQPQMAVTTENLNLMIKQHEQWRVESTFEQLGTVAATKTNKAQISNDQMLPRNKVEEDIAFIWRELFGMNEIGIYDNFFDLGGHSLLAIQLLVRLREVFKVELSLNQLFEIPSIAEIADWISKFELESLDDDELESLLIEIESLEDEDIEKELESGFSSQ</sequence>
<keyword evidence="3" id="KW-0808">Transferase</keyword>
<dbReference type="PROSITE" id="PS00606">
    <property type="entry name" value="KS3_1"/>
    <property type="match status" value="1"/>
</dbReference>
<dbReference type="Gene3D" id="1.10.1200.10">
    <property type="entry name" value="ACP-like"/>
    <property type="match status" value="1"/>
</dbReference>
<dbReference type="InterPro" id="IPR016036">
    <property type="entry name" value="Malonyl_transacylase_ACP-bd"/>
</dbReference>
<evidence type="ECO:0000259" key="4">
    <source>
        <dbReference type="PROSITE" id="PS50075"/>
    </source>
</evidence>
<dbReference type="Pfam" id="PF00109">
    <property type="entry name" value="ketoacyl-synt"/>
    <property type="match status" value="1"/>
</dbReference>
<dbReference type="Proteomes" id="UP000652153">
    <property type="component" value="Unassembled WGS sequence"/>
</dbReference>
<evidence type="ECO:0000313" key="6">
    <source>
        <dbReference type="EMBL" id="GGH50425.1"/>
    </source>
</evidence>
<comment type="caution">
    <text evidence="6">The sequence shown here is derived from an EMBL/GenBank/DDBJ whole genome shotgun (WGS) entry which is preliminary data.</text>
</comment>
<dbReference type="SUPFAM" id="SSF55048">
    <property type="entry name" value="Probable ACP-binding domain of malonyl-CoA ACP transacylase"/>
    <property type="match status" value="1"/>
</dbReference>
<dbReference type="Gene3D" id="3.30.70.250">
    <property type="entry name" value="Malonyl-CoA ACP transacylase, ACP-binding"/>
    <property type="match status" value="1"/>
</dbReference>
<organism evidence="6 7">
    <name type="scientific">Paenibacillus silvae</name>
    <dbReference type="NCBI Taxonomy" id="1325358"/>
    <lineage>
        <taxon>Bacteria</taxon>
        <taxon>Bacillati</taxon>
        <taxon>Bacillota</taxon>
        <taxon>Bacilli</taxon>
        <taxon>Bacillales</taxon>
        <taxon>Paenibacillaceae</taxon>
        <taxon>Paenibacillus</taxon>
    </lineage>
</organism>
<dbReference type="Pfam" id="PF22621">
    <property type="entry name" value="CurL-like_PKS_C"/>
    <property type="match status" value="1"/>
</dbReference>
<dbReference type="Pfam" id="PF21394">
    <property type="entry name" value="Beta-ketacyl_N"/>
    <property type="match status" value="1"/>
</dbReference>
<dbReference type="InterPro" id="IPR013968">
    <property type="entry name" value="PKS_KR"/>
</dbReference>
<dbReference type="Gene3D" id="3.30.70.3290">
    <property type="match status" value="1"/>
</dbReference>
<evidence type="ECO:0000256" key="2">
    <source>
        <dbReference type="ARBA" id="ARBA00022553"/>
    </source>
</evidence>
<dbReference type="InterPro" id="IPR014030">
    <property type="entry name" value="Ketoacyl_synth_N"/>
</dbReference>
<dbReference type="SMART" id="SM00827">
    <property type="entry name" value="PKS_AT"/>
    <property type="match status" value="1"/>
</dbReference>
<dbReference type="InterPro" id="IPR036736">
    <property type="entry name" value="ACP-like_sf"/>
</dbReference>
<evidence type="ECO:0000313" key="7">
    <source>
        <dbReference type="Proteomes" id="UP000652153"/>
    </source>
</evidence>
<accession>A0ABQ1Z669</accession>
<dbReference type="InterPro" id="IPR001227">
    <property type="entry name" value="Ac_transferase_dom_sf"/>
</dbReference>
<evidence type="ECO:0000259" key="5">
    <source>
        <dbReference type="PROSITE" id="PS52004"/>
    </source>
</evidence>
<name>A0ABQ1Z669_9BACL</name>
<dbReference type="InterPro" id="IPR009081">
    <property type="entry name" value="PP-bd_ACP"/>
</dbReference>
<evidence type="ECO:0000256" key="3">
    <source>
        <dbReference type="ARBA" id="ARBA00022679"/>
    </source>
</evidence>
<dbReference type="InterPro" id="IPR050091">
    <property type="entry name" value="PKS_NRPS_Biosynth_Enz"/>
</dbReference>
<evidence type="ECO:0000256" key="1">
    <source>
        <dbReference type="ARBA" id="ARBA00022450"/>
    </source>
</evidence>
<dbReference type="InterPro" id="IPR014043">
    <property type="entry name" value="Acyl_transferase_dom"/>
</dbReference>
<dbReference type="InterPro" id="IPR016035">
    <property type="entry name" value="Acyl_Trfase/lysoPLipase"/>
</dbReference>
<feature type="domain" description="Carrier" evidence="4">
    <location>
        <begin position="1436"/>
        <end position="1511"/>
    </location>
</feature>
<dbReference type="PANTHER" id="PTHR43775:SF51">
    <property type="entry name" value="INACTIVE PHENOLPHTHIOCEROL SYNTHESIS POLYKETIDE SYNTHASE TYPE I PKS1-RELATED"/>
    <property type="match status" value="1"/>
</dbReference>
<dbReference type="Pfam" id="PF00698">
    <property type="entry name" value="Acyl_transf_1"/>
    <property type="match status" value="1"/>
</dbReference>
<keyword evidence="1" id="KW-0596">Phosphopantetheine</keyword>
<keyword evidence="2" id="KW-0597">Phosphoprotein</keyword>
<dbReference type="Pfam" id="PF00550">
    <property type="entry name" value="PP-binding"/>
    <property type="match status" value="1"/>
</dbReference>
<dbReference type="SMART" id="SM00825">
    <property type="entry name" value="PKS_KS"/>
    <property type="match status" value="1"/>
</dbReference>
<gene>
    <name evidence="6" type="ORF">GCM10008014_15530</name>
</gene>
<dbReference type="SUPFAM" id="SSF51735">
    <property type="entry name" value="NAD(P)-binding Rossmann-fold domains"/>
    <property type="match status" value="2"/>
</dbReference>
<dbReference type="EMBL" id="BMFU01000002">
    <property type="protein sequence ID" value="GGH50425.1"/>
    <property type="molecule type" value="Genomic_DNA"/>
</dbReference>
<proteinExistence type="predicted"/>
<dbReference type="InterPro" id="IPR036291">
    <property type="entry name" value="NAD(P)-bd_dom_sf"/>
</dbReference>